<organism evidence="6 7">
    <name type="scientific">Xenopus tropicalis</name>
    <name type="common">Western clawed frog</name>
    <name type="synonym">Silurana tropicalis</name>
    <dbReference type="NCBI Taxonomy" id="8364"/>
    <lineage>
        <taxon>Eukaryota</taxon>
        <taxon>Metazoa</taxon>
        <taxon>Chordata</taxon>
        <taxon>Craniata</taxon>
        <taxon>Vertebrata</taxon>
        <taxon>Euteleostomi</taxon>
        <taxon>Amphibia</taxon>
        <taxon>Batrachia</taxon>
        <taxon>Anura</taxon>
        <taxon>Pipoidea</taxon>
        <taxon>Pipidae</taxon>
        <taxon>Xenopodinae</taxon>
        <taxon>Xenopus</taxon>
        <taxon>Silurana</taxon>
    </lineage>
</organism>
<feature type="transmembrane region" description="Helical" evidence="5">
    <location>
        <begin position="36"/>
        <end position="59"/>
    </location>
</feature>
<accession>A0A8J1J0Y7</accession>
<sequence length="638" mass="72254">MDSEQNATEPPYDPICRTRQAPYAYEILQNLDTTGILLFAMLTFMTLISLLVFLEEAYYMYRKLPSIKSSLIIWINSGAMMIATTSCFGMWIPRSTMFTDFTASVFLAILVHKFQLMLVNECGGRREFIRKFRDRKLQISTGPFCCCCLCLPHTAINRKTLFILKLGTFQFAFLRPVLMFLAVVLWTNGTYMIGNSSLDSATMWINVAIAIMTITALWAVGVMFNLVKNTLNDKNIVPKFAVYQFTVILSQLQTAVINVLGTIGIIGCEPPLPGPSRASYMNQQLLIMEMFLVTVICRVLYRRRYDDKNLLENQETNDNCKALEDGPQDLDITGILLFAILTFMTLVSLLVFLEEAYYMYRKIPNPKNSIIIWINAGAMMIATTSCFGMWIPRSTMFTDFTASVFLAVLIHKFQLMLVNECGGRREFLSTFGDTKLKISTGPFCCCCLCLPHKDINRKTLFILKLGTFQFAFLRPVLMFLAVVLWTNGTYMIGNSSAEKATIWINIGVGITTITALWAVGIMFNLVKDNLKEKNIIGKFAVYQFTVILSQLQTSIINILGTTGVISCVPPLPGPSRASYMNQQLLIMEMFLVTVICRVLYRRRYDDKNLLENQETNDNLRNSMMHLNGKALEDGPQSV</sequence>
<dbReference type="AlphaFoldDB" id="A0A8J1J0Y7"/>
<feature type="transmembrane region" description="Helical" evidence="5">
    <location>
        <begin position="280"/>
        <end position="301"/>
    </location>
</feature>
<dbReference type="AGR" id="Xenbase:XB-GENE-5838770"/>
<feature type="transmembrane region" description="Helical" evidence="5">
    <location>
        <begin position="539"/>
        <end position="559"/>
    </location>
</feature>
<dbReference type="GO" id="GO:0016020">
    <property type="term" value="C:membrane"/>
    <property type="evidence" value="ECO:0000318"/>
    <property type="project" value="GO_Central"/>
</dbReference>
<feature type="transmembrane region" description="Helical" evidence="5">
    <location>
        <begin position="98"/>
        <end position="116"/>
    </location>
</feature>
<dbReference type="RefSeq" id="XP_031751517.1">
    <property type="nucleotide sequence ID" value="XM_031895657.1"/>
</dbReference>
<dbReference type="Proteomes" id="UP000008143">
    <property type="component" value="Chromosome 2"/>
</dbReference>
<feature type="transmembrane region" description="Helical" evidence="5">
    <location>
        <begin position="335"/>
        <end position="358"/>
    </location>
</feature>
<dbReference type="GO" id="GO:0022857">
    <property type="term" value="F:transmembrane transporter activity"/>
    <property type="evidence" value="ECO:0000318"/>
    <property type="project" value="GO_Central"/>
</dbReference>
<feature type="transmembrane region" description="Helical" evidence="5">
    <location>
        <begin position="168"/>
        <end position="191"/>
    </location>
</feature>
<feature type="transmembrane region" description="Helical" evidence="5">
    <location>
        <begin position="370"/>
        <end position="391"/>
    </location>
</feature>
<protein>
    <submittedName>
        <fullName evidence="7">Organic solute transporter subunit alpha isoform X1</fullName>
    </submittedName>
</protein>
<dbReference type="OMA" id="FECTEAG"/>
<feature type="transmembrane region" description="Helical" evidence="5">
    <location>
        <begin position="461"/>
        <end position="482"/>
    </location>
</feature>
<feature type="transmembrane region" description="Helical" evidence="5">
    <location>
        <begin position="579"/>
        <end position="600"/>
    </location>
</feature>
<dbReference type="Pfam" id="PF03619">
    <property type="entry name" value="Solute_trans_a"/>
    <property type="match status" value="2"/>
</dbReference>
<evidence type="ECO:0000256" key="4">
    <source>
        <dbReference type="ARBA" id="ARBA00023136"/>
    </source>
</evidence>
<evidence type="ECO:0000256" key="2">
    <source>
        <dbReference type="ARBA" id="ARBA00022692"/>
    </source>
</evidence>
<feature type="transmembrane region" description="Helical" evidence="5">
    <location>
        <begin position="71"/>
        <end position="92"/>
    </location>
</feature>
<dbReference type="SMART" id="SM01417">
    <property type="entry name" value="Solute_trans_a"/>
    <property type="match status" value="2"/>
</dbReference>
<evidence type="ECO:0000313" key="6">
    <source>
        <dbReference type="Proteomes" id="UP000008143"/>
    </source>
</evidence>
<keyword evidence="2 5" id="KW-0812">Transmembrane</keyword>
<keyword evidence="3 5" id="KW-1133">Transmembrane helix</keyword>
<evidence type="ECO:0000256" key="3">
    <source>
        <dbReference type="ARBA" id="ARBA00022989"/>
    </source>
</evidence>
<dbReference type="PANTHER" id="PTHR23423">
    <property type="entry name" value="ORGANIC SOLUTE TRANSPORTER-RELATED"/>
    <property type="match status" value="1"/>
</dbReference>
<feature type="transmembrane region" description="Helical" evidence="5">
    <location>
        <begin position="247"/>
        <end position="268"/>
    </location>
</feature>
<dbReference type="Xenbase" id="XB-GENE-5838770">
    <property type="gene designation" value="slc51al"/>
</dbReference>
<evidence type="ECO:0000313" key="8">
    <source>
        <dbReference type="Xenbase" id="XB-GENE-5838770"/>
    </source>
</evidence>
<name>A0A8J1J0Y7_XENTR</name>
<comment type="subcellular location">
    <subcellularLocation>
        <location evidence="1">Membrane</location>
        <topology evidence="1">Multi-pass membrane protein</topology>
    </subcellularLocation>
</comment>
<feature type="transmembrane region" description="Helical" evidence="5">
    <location>
        <begin position="502"/>
        <end position="527"/>
    </location>
</feature>
<evidence type="ECO:0000256" key="1">
    <source>
        <dbReference type="ARBA" id="ARBA00004141"/>
    </source>
</evidence>
<keyword evidence="4 5" id="KW-0472">Membrane</keyword>
<feature type="transmembrane region" description="Helical" evidence="5">
    <location>
        <begin position="203"/>
        <end position="227"/>
    </location>
</feature>
<evidence type="ECO:0000313" key="7">
    <source>
        <dbReference type="RefSeq" id="XP_031751517.1"/>
    </source>
</evidence>
<dbReference type="InterPro" id="IPR005178">
    <property type="entry name" value="Ostalpha/TMEM184C"/>
</dbReference>
<dbReference type="OrthoDB" id="5832279at2759"/>
<gene>
    <name evidence="8" type="primary">slc51al</name>
    <name evidence="7" type="synonym">osta</name>
    <name evidence="7" type="synonym">slc51a</name>
    <name evidence="7" type="synonym">slc51a-like.1</name>
</gene>
<reference evidence="7" key="1">
    <citation type="submission" date="2025-08" db="UniProtKB">
        <authorList>
            <consortium name="RefSeq"/>
        </authorList>
    </citation>
    <scope>IDENTIFICATION</scope>
    <source>
        <strain evidence="7">Nigerian</strain>
        <tissue evidence="7">Liver and blood</tissue>
    </source>
</reference>
<keyword evidence="6" id="KW-1185">Reference proteome</keyword>
<proteinExistence type="predicted"/>
<evidence type="ECO:0000256" key="5">
    <source>
        <dbReference type="SAM" id="Phobius"/>
    </source>
</evidence>